<reference evidence="2" key="1">
    <citation type="submission" date="2014-09" db="EMBL/GenBank/DDBJ databases">
        <authorList>
            <person name="Sharma Rahul"/>
            <person name="Thines Marco"/>
        </authorList>
    </citation>
    <scope>NUCLEOTIDE SEQUENCE [LARGE SCALE GENOMIC DNA]</scope>
</reference>
<organism evidence="1 2">
    <name type="scientific">Plasmopara halstedii</name>
    <name type="common">Downy mildew of sunflower</name>
    <dbReference type="NCBI Taxonomy" id="4781"/>
    <lineage>
        <taxon>Eukaryota</taxon>
        <taxon>Sar</taxon>
        <taxon>Stramenopiles</taxon>
        <taxon>Oomycota</taxon>
        <taxon>Peronosporomycetes</taxon>
        <taxon>Peronosporales</taxon>
        <taxon>Peronosporaceae</taxon>
        <taxon>Plasmopara</taxon>
    </lineage>
</organism>
<proteinExistence type="predicted"/>
<evidence type="ECO:0000313" key="1">
    <source>
        <dbReference type="EMBL" id="CEG43828.1"/>
    </source>
</evidence>
<accession>A0A0P1ASN6</accession>
<keyword evidence="2" id="KW-1185">Reference proteome</keyword>
<dbReference type="GeneID" id="36409172"/>
<name>A0A0P1ASN6_PLAHL</name>
<dbReference type="AlphaFoldDB" id="A0A0P1ASN6"/>
<dbReference type="Proteomes" id="UP000054928">
    <property type="component" value="Unassembled WGS sequence"/>
</dbReference>
<dbReference type="RefSeq" id="XP_024580197.1">
    <property type="nucleotide sequence ID" value="XM_024729862.1"/>
</dbReference>
<protein>
    <submittedName>
        <fullName evidence="1">Uncharacterized protein</fullName>
    </submittedName>
</protein>
<sequence length="71" mass="8371">MTRDARLHFVRFYDDNRTNVSQRVLARCLDRKRRIVEWLVSRRLGAVDEARVWFVIEDNLKKCPGGNPASP</sequence>
<dbReference type="EMBL" id="CCYD01000810">
    <property type="protein sequence ID" value="CEG43828.1"/>
    <property type="molecule type" value="Genomic_DNA"/>
</dbReference>
<evidence type="ECO:0000313" key="2">
    <source>
        <dbReference type="Proteomes" id="UP000054928"/>
    </source>
</evidence>